<evidence type="ECO:0000313" key="2">
    <source>
        <dbReference type="Proteomes" id="UP000033116"/>
    </source>
</evidence>
<dbReference type="Proteomes" id="UP000033116">
    <property type="component" value="Chromosome"/>
</dbReference>
<gene>
    <name evidence="1" type="ORF">MSMAP_1278</name>
</gene>
<dbReference type="HOGENOM" id="CLU_2712863_0_0_2"/>
<accession>A0A0E3RBF6</accession>
<proteinExistence type="predicted"/>
<sequence length="86" mass="10221">MNPSVNGLISTFIVLKSAEKTLENFIDLFEAKIYTRKKTYLNISNYQKEDFLIFIKRLIIFRQVILISKKDDLKPYLAKYRKICPD</sequence>
<evidence type="ECO:0000313" key="1">
    <source>
        <dbReference type="EMBL" id="AKB61263.1"/>
    </source>
</evidence>
<organism evidence="1 2">
    <name type="scientific">Methanosarcina mazei SarPi</name>
    <dbReference type="NCBI Taxonomy" id="1434115"/>
    <lineage>
        <taxon>Archaea</taxon>
        <taxon>Methanobacteriati</taxon>
        <taxon>Methanobacteriota</taxon>
        <taxon>Stenosarchaea group</taxon>
        <taxon>Methanomicrobia</taxon>
        <taxon>Methanosarcinales</taxon>
        <taxon>Methanosarcinaceae</taxon>
        <taxon>Methanosarcina</taxon>
    </lineage>
</organism>
<dbReference type="EMBL" id="CP009511">
    <property type="protein sequence ID" value="AKB61263.1"/>
    <property type="molecule type" value="Genomic_DNA"/>
</dbReference>
<reference evidence="1 2" key="1">
    <citation type="submission" date="2014-07" db="EMBL/GenBank/DDBJ databases">
        <title>Methanogenic archaea and the global carbon cycle.</title>
        <authorList>
            <person name="Henriksen J.R."/>
            <person name="Luke J."/>
            <person name="Reinhart S."/>
            <person name="Benedict M.N."/>
            <person name="Youngblut N.D."/>
            <person name="Metcalf M.E."/>
            <person name="Whitaker R.J."/>
            <person name="Metcalf W.W."/>
        </authorList>
    </citation>
    <scope>NUCLEOTIDE SEQUENCE [LARGE SCALE GENOMIC DNA]</scope>
    <source>
        <strain evidence="1 2">SarPi</strain>
    </source>
</reference>
<dbReference type="PATRIC" id="fig|1434115.4.peg.1620"/>
<protein>
    <submittedName>
        <fullName evidence="1">Uncharacterized protein</fullName>
    </submittedName>
</protein>
<dbReference type="AlphaFoldDB" id="A0A0E3RBF6"/>
<name>A0A0E3RBF6_METMZ</name>